<name>A0A9X2XVW1_9BACT</name>
<feature type="coiled-coil region" evidence="1">
    <location>
        <begin position="231"/>
        <end position="265"/>
    </location>
</feature>
<accession>A0A9X2XVW1</accession>
<feature type="compositionally biased region" description="Acidic residues" evidence="2">
    <location>
        <begin position="519"/>
        <end position="529"/>
    </location>
</feature>
<dbReference type="AlphaFoldDB" id="A0A9X2XVW1"/>
<feature type="compositionally biased region" description="Low complexity" evidence="2">
    <location>
        <begin position="616"/>
        <end position="626"/>
    </location>
</feature>
<feature type="compositionally biased region" description="Acidic residues" evidence="2">
    <location>
        <begin position="445"/>
        <end position="457"/>
    </location>
</feature>
<feature type="compositionally biased region" description="Low complexity" evidence="2">
    <location>
        <begin position="657"/>
        <end position="668"/>
    </location>
</feature>
<reference evidence="3" key="1">
    <citation type="submission" date="2022-09" db="EMBL/GenBank/DDBJ databases">
        <authorList>
            <person name="Yuan C."/>
            <person name="Ke Z."/>
        </authorList>
    </citation>
    <scope>NUCLEOTIDE SEQUENCE</scope>
    <source>
        <strain evidence="3">LB-8</strain>
    </source>
</reference>
<feature type="region of interest" description="Disordered" evidence="2">
    <location>
        <begin position="337"/>
        <end position="405"/>
    </location>
</feature>
<evidence type="ECO:0000256" key="2">
    <source>
        <dbReference type="SAM" id="MobiDB-lite"/>
    </source>
</evidence>
<keyword evidence="1" id="KW-0175">Coiled coil</keyword>
<dbReference type="Proteomes" id="UP001155483">
    <property type="component" value="Unassembled WGS sequence"/>
</dbReference>
<sequence length="741" mass="79441">MPNTNDPIHAIIDNLTPEQARSLYSELKVAQRVAQGTSDHIIQSLEERSKYISSVIDGNNSTASEINAIRDEGINDVNIATALSGAKILKGAADTFMGSASLVSGPLGEAYNKVYSTATSIMEAHQNIMDGQVGSGVAGLTKSAGEFGESDQFKQLKILGAAASWSDVHDKNDVYGQIRSSLEAAGSVASVFNEGAGNIAGAFVQGADGMHTMQEGVETVKEALDWQLEQKESINSQAEHAQQMIEAANERLNVIRNDVDSLKEKMLIGRNPETDNVLKLMEQRFPEISNDIDEDHIISKAQEYRNILPQYISPSDKDPVQTDLQEYNLQQEMPIDTPEHFEPLGSFNELIPTLPPSGSEQDLEDDSSQDTSLNTLLQPESDLAENVPPVNVQEPGFNDWENETSLGNSDQAQAWEQENSGSGSQDFSSITEYATGTSYSPDLVSPEEELPGSEEIPDLPQEFSASGPETGYQENIEDSTAFPSYSPGVDLYPGTITADPGFENQASGTDGTSITEYQPSEEENMDDTPLESGGFTSSSEELLESSAYPSLEDNTSNYDFNTETAGELSEGSYNPEDSANESNTTWGVNIQPDNSFDGTGPETTYDGTGHSDEYDGTGSSTTYDGTAPESTYDGTGPETTYDGLGYSEYSEPEASDGSEYSTGSESYGADTYSAPEESSSETYSAPEESSGYETNVPEYDAGSIDSSSNSGGYEFTDTGSSYESTDSFSSSDSEGTSGEAI</sequence>
<protein>
    <submittedName>
        <fullName evidence="3">Uncharacterized protein</fullName>
    </submittedName>
</protein>
<proteinExistence type="predicted"/>
<evidence type="ECO:0000313" key="3">
    <source>
        <dbReference type="EMBL" id="MCU7549850.1"/>
    </source>
</evidence>
<evidence type="ECO:0000313" key="4">
    <source>
        <dbReference type="Proteomes" id="UP001155483"/>
    </source>
</evidence>
<feature type="region of interest" description="Disordered" evidence="2">
    <location>
        <begin position="436"/>
        <end position="741"/>
    </location>
</feature>
<organism evidence="3 4">
    <name type="scientific">Paraflavisolibacter caeni</name>
    <dbReference type="NCBI Taxonomy" id="2982496"/>
    <lineage>
        <taxon>Bacteria</taxon>
        <taxon>Pseudomonadati</taxon>
        <taxon>Bacteroidota</taxon>
        <taxon>Chitinophagia</taxon>
        <taxon>Chitinophagales</taxon>
        <taxon>Chitinophagaceae</taxon>
        <taxon>Paraflavisolibacter</taxon>
    </lineage>
</organism>
<feature type="compositionally biased region" description="Polar residues" evidence="2">
    <location>
        <begin position="504"/>
        <end position="518"/>
    </location>
</feature>
<comment type="caution">
    <text evidence="3">The sequence shown here is derived from an EMBL/GenBank/DDBJ whole genome shotgun (WGS) entry which is preliminary data.</text>
</comment>
<feature type="compositionally biased region" description="Low complexity" evidence="2">
    <location>
        <begin position="530"/>
        <end position="552"/>
    </location>
</feature>
<evidence type="ECO:0000256" key="1">
    <source>
        <dbReference type="SAM" id="Coils"/>
    </source>
</evidence>
<reference evidence="3" key="2">
    <citation type="submission" date="2023-04" db="EMBL/GenBank/DDBJ databases">
        <title>Paracnuella aquatica gen. nov., sp. nov., a member of the family Chitinophagaceae isolated from a hot spring.</title>
        <authorList>
            <person name="Wang C."/>
        </authorList>
    </citation>
    <scope>NUCLEOTIDE SEQUENCE</scope>
    <source>
        <strain evidence="3">LB-8</strain>
    </source>
</reference>
<feature type="compositionally biased region" description="Polar residues" evidence="2">
    <location>
        <begin position="571"/>
        <end position="606"/>
    </location>
</feature>
<dbReference type="RefSeq" id="WP_279297291.1">
    <property type="nucleotide sequence ID" value="NZ_JAOTIF010000008.1"/>
</dbReference>
<gene>
    <name evidence="3" type="ORF">OCK74_12030</name>
</gene>
<keyword evidence="4" id="KW-1185">Reference proteome</keyword>
<feature type="compositionally biased region" description="Polar residues" evidence="2">
    <location>
        <begin position="553"/>
        <end position="564"/>
    </location>
</feature>
<feature type="compositionally biased region" description="Low complexity" evidence="2">
    <location>
        <begin position="718"/>
        <end position="741"/>
    </location>
</feature>
<dbReference type="EMBL" id="JAOTIF010000008">
    <property type="protein sequence ID" value="MCU7549850.1"/>
    <property type="molecule type" value="Genomic_DNA"/>
</dbReference>